<sequence length="188" mass="19664">MDSFITCVSTACEAGDIESANKFTTQFSSVCSEFMQPAPILDSLNAVNNTLSFKVVFTAPGFTVLFFQYNVTDSNNQRLVTSNELTSAQSDLASVSVPIQSCNPLNVLMKYGLCDGTVSGGKECNGTVTGHLKSQDLDPTKIKGSGFYGQNCGQPVAAPVTNGNEASGPFNTTAIVGGSIAAVFSVFL</sequence>
<protein>
    <submittedName>
        <fullName evidence="1">Uncharacterized protein</fullName>
    </submittedName>
</protein>
<dbReference type="Proteomes" id="UP000193642">
    <property type="component" value="Unassembled WGS sequence"/>
</dbReference>
<proteinExistence type="predicted"/>
<evidence type="ECO:0000313" key="1">
    <source>
        <dbReference type="EMBL" id="ORY39520.1"/>
    </source>
</evidence>
<reference evidence="1 2" key="1">
    <citation type="submission" date="2016-07" db="EMBL/GenBank/DDBJ databases">
        <title>Pervasive Adenine N6-methylation of Active Genes in Fungi.</title>
        <authorList>
            <consortium name="DOE Joint Genome Institute"/>
            <person name="Mondo S.J."/>
            <person name="Dannebaum R.O."/>
            <person name="Kuo R.C."/>
            <person name="Labutti K."/>
            <person name="Haridas S."/>
            <person name="Kuo A."/>
            <person name="Salamov A."/>
            <person name="Ahrendt S.R."/>
            <person name="Lipzen A."/>
            <person name="Sullivan W."/>
            <person name="Andreopoulos W.B."/>
            <person name="Clum A."/>
            <person name="Lindquist E."/>
            <person name="Daum C."/>
            <person name="Ramamoorthy G.K."/>
            <person name="Gryganskyi A."/>
            <person name="Culley D."/>
            <person name="Magnuson J.K."/>
            <person name="James T.Y."/>
            <person name="O'Malley M.A."/>
            <person name="Stajich J.E."/>
            <person name="Spatafora J.W."/>
            <person name="Visel A."/>
            <person name="Grigoriev I.V."/>
        </authorList>
    </citation>
    <scope>NUCLEOTIDE SEQUENCE [LARGE SCALE GENOMIC DNA]</scope>
    <source>
        <strain evidence="1 2">JEL800</strain>
    </source>
</reference>
<dbReference type="EMBL" id="MCGO01000039">
    <property type="protein sequence ID" value="ORY39520.1"/>
    <property type="molecule type" value="Genomic_DNA"/>
</dbReference>
<comment type="caution">
    <text evidence="1">The sequence shown here is derived from an EMBL/GenBank/DDBJ whole genome shotgun (WGS) entry which is preliminary data.</text>
</comment>
<organism evidence="1 2">
    <name type="scientific">Rhizoclosmatium globosum</name>
    <dbReference type="NCBI Taxonomy" id="329046"/>
    <lineage>
        <taxon>Eukaryota</taxon>
        <taxon>Fungi</taxon>
        <taxon>Fungi incertae sedis</taxon>
        <taxon>Chytridiomycota</taxon>
        <taxon>Chytridiomycota incertae sedis</taxon>
        <taxon>Chytridiomycetes</taxon>
        <taxon>Chytridiales</taxon>
        <taxon>Chytriomycetaceae</taxon>
        <taxon>Rhizoclosmatium</taxon>
    </lineage>
</organism>
<keyword evidence="2" id="KW-1185">Reference proteome</keyword>
<accession>A0A1Y2BXM2</accession>
<evidence type="ECO:0000313" key="2">
    <source>
        <dbReference type="Proteomes" id="UP000193642"/>
    </source>
</evidence>
<gene>
    <name evidence="1" type="ORF">BCR33DRAFT_390053</name>
</gene>
<dbReference type="AlphaFoldDB" id="A0A1Y2BXM2"/>
<name>A0A1Y2BXM2_9FUNG</name>